<dbReference type="InterPro" id="IPR013324">
    <property type="entry name" value="RNA_pol_sigma_r3/r4-like"/>
</dbReference>
<keyword evidence="4" id="KW-0804">Transcription</keyword>
<dbReference type="Pfam" id="PF04542">
    <property type="entry name" value="Sigma70_r2"/>
    <property type="match status" value="1"/>
</dbReference>
<gene>
    <name evidence="7" type="ORF">HR057_13195</name>
</gene>
<dbReference type="InterPro" id="IPR013249">
    <property type="entry name" value="RNA_pol_sigma70_r4_t2"/>
</dbReference>
<evidence type="ECO:0000256" key="3">
    <source>
        <dbReference type="ARBA" id="ARBA00023125"/>
    </source>
</evidence>
<feature type="domain" description="RNA polymerase sigma factor 70 region 4 type 2" evidence="6">
    <location>
        <begin position="113"/>
        <end position="158"/>
    </location>
</feature>
<dbReference type="SUPFAM" id="SSF88946">
    <property type="entry name" value="Sigma2 domain of RNA polymerase sigma factors"/>
    <property type="match status" value="1"/>
</dbReference>
<evidence type="ECO:0000313" key="7">
    <source>
        <dbReference type="EMBL" id="NSL52709.1"/>
    </source>
</evidence>
<dbReference type="Gene3D" id="1.10.10.10">
    <property type="entry name" value="Winged helix-like DNA-binding domain superfamily/Winged helix DNA-binding domain"/>
    <property type="match status" value="1"/>
</dbReference>
<evidence type="ECO:0000256" key="2">
    <source>
        <dbReference type="ARBA" id="ARBA00023082"/>
    </source>
</evidence>
<dbReference type="AlphaFoldDB" id="A0A8J8GFV0"/>
<dbReference type="GO" id="GO:0006352">
    <property type="term" value="P:DNA-templated transcription initiation"/>
    <property type="evidence" value="ECO:0007669"/>
    <property type="project" value="InterPro"/>
</dbReference>
<dbReference type="Proteomes" id="UP000625804">
    <property type="component" value="Unassembled WGS sequence"/>
</dbReference>
<organism evidence="7 8">
    <name type="scientific">Calidifontibacillus erzurumensis</name>
    <dbReference type="NCBI Taxonomy" id="2741433"/>
    <lineage>
        <taxon>Bacteria</taxon>
        <taxon>Bacillati</taxon>
        <taxon>Bacillota</taxon>
        <taxon>Bacilli</taxon>
        <taxon>Bacillales</taxon>
        <taxon>Bacillaceae</taxon>
        <taxon>Calidifontibacillus/Schinkia group</taxon>
        <taxon>Calidifontibacillus</taxon>
    </lineage>
</organism>
<sequence>MGIQHMSIEDVLVNYEPLVKKQIQALGIYKNKEDFYQLGMIGLWEAYMRFDEKQGTFPSFAKRTVRGKMLTQLSKDVQLEMGSVAFTEEMEEVIADTRIDDPLERELVLSYCQGLSKKQLTWVIQSIIENKKLKEIAKDEGVSVERVKSWRKRALKKILKNYEKIHGQSFL</sequence>
<dbReference type="InterPro" id="IPR007627">
    <property type="entry name" value="RNA_pol_sigma70_r2"/>
</dbReference>
<evidence type="ECO:0000313" key="8">
    <source>
        <dbReference type="Proteomes" id="UP000625804"/>
    </source>
</evidence>
<keyword evidence="1" id="KW-0805">Transcription regulation</keyword>
<dbReference type="InterPro" id="IPR036388">
    <property type="entry name" value="WH-like_DNA-bd_sf"/>
</dbReference>
<protein>
    <submittedName>
        <fullName evidence="7">Sigma-70 family RNA polymerase sigma factor</fullName>
    </submittedName>
</protein>
<proteinExistence type="predicted"/>
<dbReference type="EMBL" id="JABTTE010000020">
    <property type="protein sequence ID" value="NSL52709.1"/>
    <property type="molecule type" value="Genomic_DNA"/>
</dbReference>
<evidence type="ECO:0000256" key="1">
    <source>
        <dbReference type="ARBA" id="ARBA00023015"/>
    </source>
</evidence>
<reference evidence="7" key="1">
    <citation type="submission" date="2020-06" db="EMBL/GenBank/DDBJ databases">
        <title>A novel thermopfilic bacterium from Erzurum, Turkey.</title>
        <authorList>
            <person name="Adiguzel A."/>
            <person name="Ay H."/>
            <person name="Baltaci M.O."/>
        </authorList>
    </citation>
    <scope>NUCLEOTIDE SEQUENCE</scope>
    <source>
        <strain evidence="7">P2</strain>
    </source>
</reference>
<name>A0A8J8GFV0_9BACI</name>
<keyword evidence="3" id="KW-0238">DNA-binding</keyword>
<feature type="domain" description="RNA polymerase sigma-70 region 2" evidence="5">
    <location>
        <begin position="15"/>
        <end position="75"/>
    </location>
</feature>
<dbReference type="Gene3D" id="1.10.1740.10">
    <property type="match status" value="1"/>
</dbReference>
<accession>A0A8J8GFV0</accession>
<dbReference type="Pfam" id="PF08281">
    <property type="entry name" value="Sigma70_r4_2"/>
    <property type="match status" value="1"/>
</dbReference>
<keyword evidence="8" id="KW-1185">Reference proteome</keyword>
<dbReference type="PANTHER" id="PTHR30385">
    <property type="entry name" value="SIGMA FACTOR F FLAGELLAR"/>
    <property type="match status" value="1"/>
</dbReference>
<dbReference type="GO" id="GO:0016987">
    <property type="term" value="F:sigma factor activity"/>
    <property type="evidence" value="ECO:0007669"/>
    <property type="project" value="UniProtKB-KW"/>
</dbReference>
<evidence type="ECO:0000259" key="6">
    <source>
        <dbReference type="Pfam" id="PF08281"/>
    </source>
</evidence>
<evidence type="ECO:0000256" key="4">
    <source>
        <dbReference type="ARBA" id="ARBA00023163"/>
    </source>
</evidence>
<dbReference type="InterPro" id="IPR014284">
    <property type="entry name" value="RNA_pol_sigma-70_dom"/>
</dbReference>
<dbReference type="GO" id="GO:0003677">
    <property type="term" value="F:DNA binding"/>
    <property type="evidence" value="ECO:0007669"/>
    <property type="project" value="UniProtKB-KW"/>
</dbReference>
<keyword evidence="2" id="KW-0731">Sigma factor</keyword>
<evidence type="ECO:0000259" key="5">
    <source>
        <dbReference type="Pfam" id="PF04542"/>
    </source>
</evidence>
<dbReference type="RefSeq" id="WP_173731913.1">
    <property type="nucleotide sequence ID" value="NZ_JABTTE010000020.1"/>
</dbReference>
<dbReference type="SUPFAM" id="SSF88659">
    <property type="entry name" value="Sigma3 and sigma4 domains of RNA polymerase sigma factors"/>
    <property type="match status" value="1"/>
</dbReference>
<dbReference type="PANTHER" id="PTHR30385:SF4">
    <property type="entry name" value="RNA POLYMERASE SIGMA-E FACTOR"/>
    <property type="match status" value="1"/>
</dbReference>
<comment type="caution">
    <text evidence="7">The sequence shown here is derived from an EMBL/GenBank/DDBJ whole genome shotgun (WGS) entry which is preliminary data.</text>
</comment>
<dbReference type="InterPro" id="IPR013325">
    <property type="entry name" value="RNA_pol_sigma_r2"/>
</dbReference>
<dbReference type="NCBIfam" id="TIGR02937">
    <property type="entry name" value="sigma70-ECF"/>
    <property type="match status" value="1"/>
</dbReference>